<proteinExistence type="predicted"/>
<gene>
    <name evidence="2" type="ORF">GCM10009799_03090</name>
</gene>
<keyword evidence="3" id="KW-1185">Reference proteome</keyword>
<evidence type="ECO:0008006" key="4">
    <source>
        <dbReference type="Google" id="ProtNLM"/>
    </source>
</evidence>
<sequence>MPKLPKRLPEQLRGLARAARAAGWRIERRRSGHLAWIPPRGPRLFTSSTPSDRRSVRNDVAMLRRAGLSDSPAKRGSRRTDT</sequence>
<organism evidence="2 3">
    <name type="scientific">Nocardiopsis rhodophaea</name>
    <dbReference type="NCBI Taxonomy" id="280238"/>
    <lineage>
        <taxon>Bacteria</taxon>
        <taxon>Bacillati</taxon>
        <taxon>Actinomycetota</taxon>
        <taxon>Actinomycetes</taxon>
        <taxon>Streptosporangiales</taxon>
        <taxon>Nocardiopsidaceae</taxon>
        <taxon>Nocardiopsis</taxon>
    </lineage>
</organism>
<reference evidence="2 3" key="1">
    <citation type="journal article" date="2019" name="Int. J. Syst. Evol. Microbiol.">
        <title>The Global Catalogue of Microorganisms (GCM) 10K type strain sequencing project: providing services to taxonomists for standard genome sequencing and annotation.</title>
        <authorList>
            <consortium name="The Broad Institute Genomics Platform"/>
            <consortium name="The Broad Institute Genome Sequencing Center for Infectious Disease"/>
            <person name="Wu L."/>
            <person name="Ma J."/>
        </authorList>
    </citation>
    <scope>NUCLEOTIDE SEQUENCE [LARGE SCALE GENOMIC DNA]</scope>
    <source>
        <strain evidence="2 3">JCM 15313</strain>
    </source>
</reference>
<evidence type="ECO:0000313" key="3">
    <source>
        <dbReference type="Proteomes" id="UP001501585"/>
    </source>
</evidence>
<name>A0ABN2S6Y9_9ACTN</name>
<evidence type="ECO:0000256" key="1">
    <source>
        <dbReference type="SAM" id="MobiDB-lite"/>
    </source>
</evidence>
<protein>
    <recommendedName>
        <fullName evidence="4">Type II toxin-antitoxin system HicA family toxin</fullName>
    </recommendedName>
</protein>
<dbReference type="EMBL" id="BAAAPC010000001">
    <property type="protein sequence ID" value="GAA1981380.1"/>
    <property type="molecule type" value="Genomic_DNA"/>
</dbReference>
<dbReference type="Proteomes" id="UP001501585">
    <property type="component" value="Unassembled WGS sequence"/>
</dbReference>
<feature type="region of interest" description="Disordered" evidence="1">
    <location>
        <begin position="44"/>
        <end position="82"/>
    </location>
</feature>
<dbReference type="RefSeq" id="WP_344159626.1">
    <property type="nucleotide sequence ID" value="NZ_BAAAPC010000001.1"/>
</dbReference>
<evidence type="ECO:0000313" key="2">
    <source>
        <dbReference type="EMBL" id="GAA1981380.1"/>
    </source>
</evidence>
<comment type="caution">
    <text evidence="2">The sequence shown here is derived from an EMBL/GenBank/DDBJ whole genome shotgun (WGS) entry which is preliminary data.</text>
</comment>
<accession>A0ABN2S6Y9</accession>